<organism evidence="2 3">
    <name type="scientific">Candidatus Buchananbacteria bacterium RIFCSPLOWO2_01_FULL_39_33</name>
    <dbReference type="NCBI Taxonomy" id="1797543"/>
    <lineage>
        <taxon>Bacteria</taxon>
        <taxon>Candidatus Buchananiibacteriota</taxon>
    </lineage>
</organism>
<sequence>MLKDQTQNFTDQELKFSYWYITHKLLLRRIFIIFLIATGFLIWFFVIWQLAFWGAYFQLEQYQIKKLIFNDNPGLTAIDSARPRPLQISDPLALAGENDRRDYLAEVTNGNDSWLAVFDYTFDGGGSQTRSKQGFILPTEKKFLVSLGAEGNVSTLKISNVSWQRLVKAQAVYEDRYRFKIENDKFLASQQAGEPSQLVFDITNSSPFSYWQVGVQMFLYSGGNIVSADYLVLEQLKSGEKRLVAFNWSGKLPRLSKIEIIPEVNVFDESNIMPQTVEPQASQ</sequence>
<gene>
    <name evidence="2" type="ORF">A3A02_02165</name>
</gene>
<dbReference type="Proteomes" id="UP000177376">
    <property type="component" value="Unassembled WGS sequence"/>
</dbReference>
<keyword evidence="1" id="KW-0472">Membrane</keyword>
<evidence type="ECO:0000256" key="1">
    <source>
        <dbReference type="SAM" id="Phobius"/>
    </source>
</evidence>
<dbReference type="AlphaFoldDB" id="A0A1G1YH51"/>
<name>A0A1G1YH51_9BACT</name>
<comment type="caution">
    <text evidence="2">The sequence shown here is derived from an EMBL/GenBank/DDBJ whole genome shotgun (WGS) entry which is preliminary data.</text>
</comment>
<keyword evidence="1" id="KW-0812">Transmembrane</keyword>
<accession>A0A1G1YH51</accession>
<evidence type="ECO:0000313" key="3">
    <source>
        <dbReference type="Proteomes" id="UP000177376"/>
    </source>
</evidence>
<keyword evidence="1" id="KW-1133">Transmembrane helix</keyword>
<proteinExistence type="predicted"/>
<reference evidence="2 3" key="1">
    <citation type="journal article" date="2016" name="Nat. Commun.">
        <title>Thousands of microbial genomes shed light on interconnected biogeochemical processes in an aquifer system.</title>
        <authorList>
            <person name="Anantharaman K."/>
            <person name="Brown C.T."/>
            <person name="Hug L.A."/>
            <person name="Sharon I."/>
            <person name="Castelle C.J."/>
            <person name="Probst A.J."/>
            <person name="Thomas B.C."/>
            <person name="Singh A."/>
            <person name="Wilkins M.J."/>
            <person name="Karaoz U."/>
            <person name="Brodie E.L."/>
            <person name="Williams K.H."/>
            <person name="Hubbard S.S."/>
            <person name="Banfield J.F."/>
        </authorList>
    </citation>
    <scope>NUCLEOTIDE SEQUENCE [LARGE SCALE GENOMIC DNA]</scope>
</reference>
<feature type="transmembrane region" description="Helical" evidence="1">
    <location>
        <begin position="30"/>
        <end position="56"/>
    </location>
</feature>
<dbReference type="EMBL" id="MHIM01000034">
    <property type="protein sequence ID" value="OGY51591.1"/>
    <property type="molecule type" value="Genomic_DNA"/>
</dbReference>
<evidence type="ECO:0000313" key="2">
    <source>
        <dbReference type="EMBL" id="OGY51591.1"/>
    </source>
</evidence>
<protein>
    <submittedName>
        <fullName evidence="2">Uncharacterized protein</fullName>
    </submittedName>
</protein>